<evidence type="ECO:0000256" key="4">
    <source>
        <dbReference type="ARBA" id="ARBA00022525"/>
    </source>
</evidence>
<evidence type="ECO:0000256" key="5">
    <source>
        <dbReference type="ARBA" id="ARBA00022729"/>
    </source>
</evidence>
<keyword evidence="12" id="KW-1185">Reference proteome</keyword>
<evidence type="ECO:0000259" key="10">
    <source>
        <dbReference type="Pfam" id="PF20145"/>
    </source>
</evidence>
<dbReference type="Gene3D" id="1.10.225.10">
    <property type="entry name" value="Saposin-like"/>
    <property type="match status" value="1"/>
</dbReference>
<feature type="domain" description="ARMET N-terminal" evidence="10">
    <location>
        <begin position="28"/>
        <end position="114"/>
    </location>
</feature>
<keyword evidence="4" id="KW-0964">Secreted</keyword>
<dbReference type="InterPro" id="IPR045333">
    <property type="entry name" value="ARMET-like"/>
</dbReference>
<evidence type="ECO:0000313" key="11">
    <source>
        <dbReference type="EMBL" id="KAG5178299.1"/>
    </source>
</evidence>
<dbReference type="AlphaFoldDB" id="A0A836CA80"/>
<reference evidence="11" key="1">
    <citation type="submission" date="2021-02" db="EMBL/GenBank/DDBJ databases">
        <title>First Annotated Genome of the Yellow-green Alga Tribonema minus.</title>
        <authorList>
            <person name="Mahan K.M."/>
        </authorList>
    </citation>
    <scope>NUCLEOTIDE SEQUENCE</scope>
    <source>
        <strain evidence="11">UTEX B ZZ1240</strain>
    </source>
</reference>
<dbReference type="PANTHER" id="PTHR12990:SF5">
    <property type="entry name" value="MESENCEPHALIC ASTROCYTE-DERIVED NEUROTROPHIC FACTOR HOMOLOG"/>
    <property type="match status" value="1"/>
</dbReference>
<dbReference type="SUPFAM" id="SSF68906">
    <property type="entry name" value="SAP domain"/>
    <property type="match status" value="1"/>
</dbReference>
<organism evidence="11 12">
    <name type="scientific">Tribonema minus</name>
    <dbReference type="NCBI Taxonomy" id="303371"/>
    <lineage>
        <taxon>Eukaryota</taxon>
        <taxon>Sar</taxon>
        <taxon>Stramenopiles</taxon>
        <taxon>Ochrophyta</taxon>
        <taxon>PX clade</taxon>
        <taxon>Xanthophyceae</taxon>
        <taxon>Tribonematales</taxon>
        <taxon>Tribonemataceae</taxon>
        <taxon>Tribonema</taxon>
    </lineage>
</organism>
<comment type="caution">
    <text evidence="11">The sequence shown here is derived from an EMBL/GenBank/DDBJ whole genome shotgun (WGS) entry which is preliminary data.</text>
</comment>
<dbReference type="EMBL" id="JAFCMP010000516">
    <property type="protein sequence ID" value="KAG5178299.1"/>
    <property type="molecule type" value="Genomic_DNA"/>
</dbReference>
<protein>
    <recommendedName>
        <fullName evidence="3">Mesencephalic astrocyte-derived neurotrophic factor homolog</fullName>
    </recommendedName>
    <alternativeName>
        <fullName evidence="7">MANF/CDNF-like protein</fullName>
    </alternativeName>
</protein>
<accession>A0A836CA80</accession>
<dbReference type="Pfam" id="PF20145">
    <property type="entry name" value="ARMET_N"/>
    <property type="match status" value="1"/>
</dbReference>
<evidence type="ECO:0000256" key="7">
    <source>
        <dbReference type="ARBA" id="ARBA00032923"/>
    </source>
</evidence>
<evidence type="ECO:0000256" key="8">
    <source>
        <dbReference type="SAM" id="SignalP"/>
    </source>
</evidence>
<dbReference type="InterPro" id="IPR019345">
    <property type="entry name" value="ARMET_C"/>
</dbReference>
<gene>
    <name evidence="11" type="ORF">JKP88DRAFT_350361</name>
</gene>
<dbReference type="InterPro" id="IPR036361">
    <property type="entry name" value="SAP_dom_sf"/>
</dbReference>
<name>A0A836CA80_9STRA</name>
<proteinExistence type="inferred from homology"/>
<evidence type="ECO:0000259" key="9">
    <source>
        <dbReference type="Pfam" id="PF10208"/>
    </source>
</evidence>
<keyword evidence="6" id="KW-1015">Disulfide bond</keyword>
<dbReference type="Pfam" id="PF10208">
    <property type="entry name" value="ARMET_C"/>
    <property type="match status" value="1"/>
</dbReference>
<evidence type="ECO:0000256" key="2">
    <source>
        <dbReference type="ARBA" id="ARBA00005617"/>
    </source>
</evidence>
<dbReference type="InterPro" id="IPR045332">
    <property type="entry name" value="ARMET_N"/>
</dbReference>
<dbReference type="PANTHER" id="PTHR12990">
    <property type="entry name" value="ARMET-LIKE PROTEIN"/>
    <property type="match status" value="1"/>
</dbReference>
<dbReference type="Proteomes" id="UP000664859">
    <property type="component" value="Unassembled WGS sequence"/>
</dbReference>
<comment type="similarity">
    <text evidence="2">Belongs to the ARMET family.</text>
</comment>
<evidence type="ECO:0000256" key="6">
    <source>
        <dbReference type="ARBA" id="ARBA00023157"/>
    </source>
</evidence>
<feature type="signal peptide" evidence="8">
    <location>
        <begin position="1"/>
        <end position="20"/>
    </location>
</feature>
<dbReference type="OrthoDB" id="5597848at2759"/>
<feature type="chain" id="PRO_5033023805" description="Mesencephalic astrocyte-derived neurotrophic factor homolog" evidence="8">
    <location>
        <begin position="21"/>
        <end position="164"/>
    </location>
</feature>
<evidence type="ECO:0000313" key="12">
    <source>
        <dbReference type="Proteomes" id="UP000664859"/>
    </source>
</evidence>
<dbReference type="Gene3D" id="1.10.720.30">
    <property type="entry name" value="SAP domain"/>
    <property type="match status" value="1"/>
</dbReference>
<dbReference type="SUPFAM" id="SSF47862">
    <property type="entry name" value="Saposin"/>
    <property type="match status" value="1"/>
</dbReference>
<evidence type="ECO:0000256" key="1">
    <source>
        <dbReference type="ARBA" id="ARBA00004613"/>
    </source>
</evidence>
<dbReference type="InterPro" id="IPR011001">
    <property type="entry name" value="Saposin-like"/>
</dbReference>
<comment type="subcellular location">
    <subcellularLocation>
        <location evidence="1">Secreted</location>
    </subcellularLocation>
</comment>
<keyword evidence="5 8" id="KW-0732">Signal</keyword>
<sequence>MKVVSVVFAGALVGLAAVGAAPAANPKECEVCISVLEKVEGLLNAADTKNKDKIEEAIEKYCSQKLPAKDDKMCYNLVTIKKHVSQPFSLGLPKLKVCQRLKKDNADICNMQYPIKVDKGNVDYNTLRVKALKSILAERGARCDGCIEKSDYVKRCKETENMEL</sequence>
<dbReference type="GO" id="GO:0005576">
    <property type="term" value="C:extracellular region"/>
    <property type="evidence" value="ECO:0007669"/>
    <property type="project" value="UniProtKB-SubCell"/>
</dbReference>
<feature type="domain" description="ARMET C-terminal" evidence="9">
    <location>
        <begin position="121"/>
        <end position="159"/>
    </location>
</feature>
<evidence type="ECO:0000256" key="3">
    <source>
        <dbReference type="ARBA" id="ARBA00014267"/>
    </source>
</evidence>